<accession>A0A4U8YK43</accession>
<dbReference type="GO" id="GO:0016747">
    <property type="term" value="F:acyltransferase activity, transferring groups other than amino-acyl groups"/>
    <property type="evidence" value="ECO:0007669"/>
    <property type="project" value="InterPro"/>
</dbReference>
<keyword evidence="1 4" id="KW-0808">Transferase</keyword>
<keyword evidence="2 4" id="KW-0012">Acyltransferase</keyword>
<protein>
    <submittedName>
        <fullName evidence="4">Acyl-coa n-acyltransferase</fullName>
    </submittedName>
</protein>
<gene>
    <name evidence="4" type="ORF">MSL71_18290</name>
</gene>
<dbReference type="InterPro" id="IPR050680">
    <property type="entry name" value="YpeA/RimI_acetyltransf"/>
</dbReference>
<dbReference type="SUPFAM" id="SSF55729">
    <property type="entry name" value="Acyl-CoA N-acyltransferases (Nat)"/>
    <property type="match status" value="1"/>
</dbReference>
<keyword evidence="5" id="KW-1185">Reference proteome</keyword>
<dbReference type="Gene3D" id="3.40.630.30">
    <property type="match status" value="1"/>
</dbReference>
<evidence type="ECO:0000256" key="1">
    <source>
        <dbReference type="ARBA" id="ARBA00022679"/>
    </source>
</evidence>
<evidence type="ECO:0000313" key="5">
    <source>
        <dbReference type="Proteomes" id="UP000507962"/>
    </source>
</evidence>
<evidence type="ECO:0000313" key="4">
    <source>
        <dbReference type="EMBL" id="VFQ44185.1"/>
    </source>
</evidence>
<organism evidence="4 5">
    <name type="scientific">Desulfoluna butyratoxydans</name>
    <dbReference type="NCBI Taxonomy" id="231438"/>
    <lineage>
        <taxon>Bacteria</taxon>
        <taxon>Pseudomonadati</taxon>
        <taxon>Thermodesulfobacteriota</taxon>
        <taxon>Desulfobacteria</taxon>
        <taxon>Desulfobacterales</taxon>
        <taxon>Desulfolunaceae</taxon>
        <taxon>Desulfoluna</taxon>
    </lineage>
</organism>
<reference evidence="4 5" key="1">
    <citation type="submission" date="2019-03" db="EMBL/GenBank/DDBJ databases">
        <authorList>
            <person name="Nijsse B."/>
        </authorList>
    </citation>
    <scope>NUCLEOTIDE SEQUENCE [LARGE SCALE GENOMIC DNA]</scope>
    <source>
        <strain evidence="4">Desulfoluna butyratoxydans MSL71</strain>
    </source>
</reference>
<dbReference type="Proteomes" id="UP000507962">
    <property type="component" value="Unassembled WGS sequence"/>
</dbReference>
<dbReference type="EMBL" id="CAADHO010000003">
    <property type="protein sequence ID" value="VFQ44185.1"/>
    <property type="molecule type" value="Genomic_DNA"/>
</dbReference>
<dbReference type="InterPro" id="IPR000182">
    <property type="entry name" value="GNAT_dom"/>
</dbReference>
<sequence length="204" mass="22616">MKDKSHTPIIVTGKLPETLQQSAIEVFLSGFGQKIDHLMLKPRDRAQALRIYRDGADFSSGIYAVCRGRVAGMLGFHYQNQKFINLNLATLNREFGFFGGVTRKLSGSVFKDIHPLSHNEVRVQVIAVDNAFRGTGVGHRLLETLFAFGRTRRLSGVRLEVVDTNPGAKKLYEELGFADCGTLPYGPIAAKAGFSSQFRMKKPL</sequence>
<feature type="domain" description="N-acetyltransferase" evidence="3">
    <location>
        <begin position="10"/>
        <end position="204"/>
    </location>
</feature>
<dbReference type="PANTHER" id="PTHR43420">
    <property type="entry name" value="ACETYLTRANSFERASE"/>
    <property type="match status" value="1"/>
</dbReference>
<dbReference type="AlphaFoldDB" id="A0A4U8YK43"/>
<evidence type="ECO:0000259" key="3">
    <source>
        <dbReference type="PROSITE" id="PS51186"/>
    </source>
</evidence>
<name>A0A4U8YK43_9BACT</name>
<dbReference type="InterPro" id="IPR016181">
    <property type="entry name" value="Acyl_CoA_acyltransferase"/>
</dbReference>
<dbReference type="Pfam" id="PF00583">
    <property type="entry name" value="Acetyltransf_1"/>
    <property type="match status" value="1"/>
</dbReference>
<dbReference type="PANTHER" id="PTHR43420:SF47">
    <property type="entry name" value="N-ACETYLTRANSFERASE DOMAIN-CONTAINING PROTEIN"/>
    <property type="match status" value="1"/>
</dbReference>
<evidence type="ECO:0000256" key="2">
    <source>
        <dbReference type="ARBA" id="ARBA00023315"/>
    </source>
</evidence>
<dbReference type="CDD" id="cd04301">
    <property type="entry name" value="NAT_SF"/>
    <property type="match status" value="1"/>
</dbReference>
<dbReference type="RefSeq" id="WP_180139157.1">
    <property type="nucleotide sequence ID" value="NZ_CAADHO010000003.1"/>
</dbReference>
<proteinExistence type="predicted"/>
<dbReference type="PROSITE" id="PS51186">
    <property type="entry name" value="GNAT"/>
    <property type="match status" value="1"/>
</dbReference>